<evidence type="ECO:0000256" key="4">
    <source>
        <dbReference type="RuleBase" id="RU361169"/>
    </source>
</evidence>
<dbReference type="SMART" id="SM00710">
    <property type="entry name" value="PbH1"/>
    <property type="match status" value="4"/>
</dbReference>
<evidence type="ECO:0000313" key="6">
    <source>
        <dbReference type="Proteomes" id="UP000319483"/>
    </source>
</evidence>
<sequence length="446" mass="49295">MQKEATMTMVSVKDFGAIGNGKTLNTVAFANAIQHIEQQGGGTLIVPVGTYLTGAIKLCSNLTLVIEQNATLLFSDNEQHYPIVHSRWEGVKQDVYMPCIYGQHLENVIITGGGKIDGNGAKWWHTFRHNRDALKYPRPYLIGFDFCQRITIEKVFLTQSPSWTVHPMESNNVVIDNISILNPADSPNTDGINPESCRNVRISNCYIDVGDDCIAIKAGTEETADKSPCENILITNCNMIHGHGAVVLGSEMSGSIRNVTITNCVFQKTDRGVRFKTRRGRGGTISDITFSNIVMDEVLSVFVMNYYYYCGPKGNDPIVWNKDPLSINEATPACHNISFSNIIAKNVRAYAGFLYGIPESPIANISFDNIRVSMQINAKAGEVDMFKDVKPEAGKGFFIENAQSILFNNVIIDNVVSEPLCVKNSSDVYVNQSFVKQDGKLIKLKV</sequence>
<gene>
    <name evidence="5" type="ORF">FPQ15_01675</name>
</gene>
<evidence type="ECO:0000256" key="3">
    <source>
        <dbReference type="ARBA" id="ARBA00023295"/>
    </source>
</evidence>
<comment type="caution">
    <text evidence="5">The sequence shown here is derived from an EMBL/GenBank/DDBJ whole genome shotgun (WGS) entry which is preliminary data.</text>
</comment>
<dbReference type="Proteomes" id="UP000319483">
    <property type="component" value="Unassembled WGS sequence"/>
</dbReference>
<dbReference type="Pfam" id="PF00295">
    <property type="entry name" value="Glyco_hydro_28"/>
    <property type="match status" value="1"/>
</dbReference>
<accession>A0A556SWM0</accession>
<dbReference type="Gene3D" id="2.160.20.10">
    <property type="entry name" value="Single-stranded right-handed beta-helix, Pectin lyase-like"/>
    <property type="match status" value="1"/>
</dbReference>
<keyword evidence="2 4" id="KW-0378">Hydrolase</keyword>
<comment type="similarity">
    <text evidence="1 4">Belongs to the glycosyl hydrolase 28 family.</text>
</comment>
<organism evidence="5 6">
    <name type="scientific">Gilliamella apicola</name>
    <dbReference type="NCBI Taxonomy" id="1196095"/>
    <lineage>
        <taxon>Bacteria</taxon>
        <taxon>Pseudomonadati</taxon>
        <taxon>Pseudomonadota</taxon>
        <taxon>Gammaproteobacteria</taxon>
        <taxon>Orbales</taxon>
        <taxon>Orbaceae</taxon>
        <taxon>Gilliamella</taxon>
    </lineage>
</organism>
<dbReference type="AlphaFoldDB" id="A0A556SWM0"/>
<protein>
    <submittedName>
        <fullName evidence="5">Glycoside hydrolase family 28 protein</fullName>
    </submittedName>
</protein>
<evidence type="ECO:0000256" key="1">
    <source>
        <dbReference type="ARBA" id="ARBA00008834"/>
    </source>
</evidence>
<dbReference type="PANTHER" id="PTHR31339">
    <property type="entry name" value="PECTIN LYASE-RELATED"/>
    <property type="match status" value="1"/>
</dbReference>
<dbReference type="InterPro" id="IPR000743">
    <property type="entry name" value="Glyco_hydro_28"/>
</dbReference>
<keyword evidence="3 4" id="KW-0326">Glycosidase</keyword>
<dbReference type="InterPro" id="IPR012334">
    <property type="entry name" value="Pectin_lyas_fold"/>
</dbReference>
<evidence type="ECO:0000313" key="5">
    <source>
        <dbReference type="EMBL" id="TSK05534.1"/>
    </source>
</evidence>
<dbReference type="PANTHER" id="PTHR31339:SF9">
    <property type="entry name" value="PLASMIN AND FIBRONECTIN-BINDING PROTEIN A"/>
    <property type="match status" value="1"/>
</dbReference>
<dbReference type="InterPro" id="IPR011050">
    <property type="entry name" value="Pectin_lyase_fold/virulence"/>
</dbReference>
<dbReference type="GO" id="GO:0004650">
    <property type="term" value="F:polygalacturonase activity"/>
    <property type="evidence" value="ECO:0007669"/>
    <property type="project" value="InterPro"/>
</dbReference>
<dbReference type="GO" id="GO:0005975">
    <property type="term" value="P:carbohydrate metabolic process"/>
    <property type="evidence" value="ECO:0007669"/>
    <property type="project" value="InterPro"/>
</dbReference>
<dbReference type="InterPro" id="IPR051801">
    <property type="entry name" value="GH28_Enzymes"/>
</dbReference>
<evidence type="ECO:0000256" key="2">
    <source>
        <dbReference type="ARBA" id="ARBA00022801"/>
    </source>
</evidence>
<dbReference type="InterPro" id="IPR006626">
    <property type="entry name" value="PbH1"/>
</dbReference>
<dbReference type="PROSITE" id="PS00502">
    <property type="entry name" value="POLYGALACTURONASE"/>
    <property type="match status" value="1"/>
</dbReference>
<reference evidence="5 6" key="1">
    <citation type="submission" date="2019-07" db="EMBL/GenBank/DDBJ databases">
        <title>Gilliamella genomes.</title>
        <authorList>
            <person name="Zheng H."/>
        </authorList>
    </citation>
    <scope>NUCLEOTIDE SEQUENCE [LARGE SCALE GENOMIC DNA]</scope>
    <source>
        <strain evidence="5 6">W8127</strain>
    </source>
</reference>
<dbReference type="SUPFAM" id="SSF51126">
    <property type="entry name" value="Pectin lyase-like"/>
    <property type="match status" value="1"/>
</dbReference>
<proteinExistence type="inferred from homology"/>
<dbReference type="EMBL" id="VMHM01000002">
    <property type="protein sequence ID" value="TSK05534.1"/>
    <property type="molecule type" value="Genomic_DNA"/>
</dbReference>
<name>A0A556SWM0_9GAMM</name>